<sequence length="234" mass="26037">MPIRAMVFDRKSIASIAKSNSKKMSRQRKGKMEHSEDSAAVVAVKNKMTDDSSWAQCEDEDYIVFCFREDGAFDVIKNRNSDASNYIDLVSATSRPVSRKLNYGEHDKAVKRCNNEKKINGGAPDTYSTKDGDHIISPQKDEEGEKLEDTYMDKESGMGKNRMGNHKEVINGDPIVAVPTESSDSNHSDVSNGSFAFPVLGLEWSGSPVQMPKSEGLQLRKHKARCVGFQCCKF</sequence>
<gene>
    <name evidence="3 4" type="primary">LOC111457291</name>
</gene>
<dbReference type="KEGG" id="cmos:111457291"/>
<dbReference type="PANTHER" id="PTHR33914">
    <property type="entry name" value="18S PRE-RIBOSOMAL ASSEMBLY PROTEIN GAR2-LIKE PROTEIN"/>
    <property type="match status" value="1"/>
</dbReference>
<evidence type="ECO:0000313" key="3">
    <source>
        <dbReference type="RefSeq" id="XP_022955287.1"/>
    </source>
</evidence>
<accession>A0A6J1GTI5</accession>
<evidence type="ECO:0000313" key="4">
    <source>
        <dbReference type="RefSeq" id="XP_022955288.1"/>
    </source>
</evidence>
<dbReference type="RefSeq" id="XP_022955288.1">
    <property type="nucleotide sequence ID" value="XM_023099520.1"/>
</dbReference>
<keyword evidence="2" id="KW-1185">Reference proteome</keyword>
<feature type="region of interest" description="Disordered" evidence="1">
    <location>
        <begin position="115"/>
        <end position="147"/>
    </location>
</feature>
<feature type="compositionally biased region" description="Basic and acidic residues" evidence="1">
    <location>
        <begin position="128"/>
        <end position="147"/>
    </location>
</feature>
<dbReference type="GeneID" id="111457291"/>
<protein>
    <submittedName>
        <fullName evidence="3 4">Protein BREAKING OF ASYMMETRY IN THE STOMATAL LINEAGE</fullName>
    </submittedName>
</protein>
<dbReference type="AlphaFoldDB" id="A0A6J1GTI5"/>
<proteinExistence type="predicted"/>
<dbReference type="Proteomes" id="UP000504609">
    <property type="component" value="Unplaced"/>
</dbReference>
<dbReference type="RefSeq" id="XP_022955287.1">
    <property type="nucleotide sequence ID" value="XM_023099519.1"/>
</dbReference>
<evidence type="ECO:0000313" key="2">
    <source>
        <dbReference type="Proteomes" id="UP000504609"/>
    </source>
</evidence>
<name>A0A6J1GTI5_CUCMO</name>
<evidence type="ECO:0000256" key="1">
    <source>
        <dbReference type="SAM" id="MobiDB-lite"/>
    </source>
</evidence>
<reference evidence="3 4" key="1">
    <citation type="submission" date="2025-04" db="UniProtKB">
        <authorList>
            <consortium name="RefSeq"/>
        </authorList>
    </citation>
    <scope>IDENTIFICATION</scope>
    <source>
        <tissue evidence="3 4">Young leaves</tissue>
    </source>
</reference>
<dbReference type="GO" id="GO:0009786">
    <property type="term" value="P:regulation of asymmetric cell division"/>
    <property type="evidence" value="ECO:0007669"/>
    <property type="project" value="InterPro"/>
</dbReference>
<dbReference type="InterPro" id="IPR040378">
    <property type="entry name" value="BASL"/>
</dbReference>
<dbReference type="PANTHER" id="PTHR33914:SF3">
    <property type="entry name" value="PROTEIN BREAKING OF ASYMMETRY IN THE STOMATAL LINEAGE"/>
    <property type="match status" value="1"/>
</dbReference>
<organism evidence="2 4">
    <name type="scientific">Cucurbita moschata</name>
    <name type="common">Winter crookneck squash</name>
    <name type="synonym">Cucurbita pepo var. moschata</name>
    <dbReference type="NCBI Taxonomy" id="3662"/>
    <lineage>
        <taxon>Eukaryota</taxon>
        <taxon>Viridiplantae</taxon>
        <taxon>Streptophyta</taxon>
        <taxon>Embryophyta</taxon>
        <taxon>Tracheophyta</taxon>
        <taxon>Spermatophyta</taxon>
        <taxon>Magnoliopsida</taxon>
        <taxon>eudicotyledons</taxon>
        <taxon>Gunneridae</taxon>
        <taxon>Pentapetalae</taxon>
        <taxon>rosids</taxon>
        <taxon>fabids</taxon>
        <taxon>Cucurbitales</taxon>
        <taxon>Cucurbitaceae</taxon>
        <taxon>Cucurbiteae</taxon>
        <taxon>Cucurbita</taxon>
    </lineage>
</organism>